<dbReference type="SUPFAM" id="SSF57863">
    <property type="entry name" value="ArfGap/RecO-like zinc finger"/>
    <property type="match status" value="1"/>
</dbReference>
<accession>A0A2T6ZAX2</accession>
<keyword evidence="1" id="KW-0863">Zinc-finger</keyword>
<feature type="region of interest" description="Disordered" evidence="2">
    <location>
        <begin position="177"/>
        <end position="217"/>
    </location>
</feature>
<dbReference type="FunFam" id="1.10.220.150:FF:000010">
    <property type="entry name" value="Stromal membrane-associated protein"/>
    <property type="match status" value="1"/>
</dbReference>
<comment type="caution">
    <text evidence="4">The sequence shown here is derived from an EMBL/GenBank/DDBJ whole genome shotgun (WGS) entry which is preliminary data.</text>
</comment>
<feature type="compositionally biased region" description="Low complexity" evidence="2">
    <location>
        <begin position="235"/>
        <end position="251"/>
    </location>
</feature>
<keyword evidence="5" id="KW-1185">Reference proteome</keyword>
<dbReference type="InterPro" id="IPR051718">
    <property type="entry name" value="ARF_GTPase-activating"/>
</dbReference>
<dbReference type="Proteomes" id="UP000244722">
    <property type="component" value="Unassembled WGS sequence"/>
</dbReference>
<dbReference type="CDD" id="cd08839">
    <property type="entry name" value="ArfGap_SMAP"/>
    <property type="match status" value="1"/>
</dbReference>
<feature type="compositionally biased region" description="Low complexity" evidence="2">
    <location>
        <begin position="483"/>
        <end position="493"/>
    </location>
</feature>
<dbReference type="InterPro" id="IPR044732">
    <property type="entry name" value="ArfGAP_SMAP1-like"/>
</dbReference>
<keyword evidence="1" id="KW-0862">Zinc</keyword>
<dbReference type="GO" id="GO:0005737">
    <property type="term" value="C:cytoplasm"/>
    <property type="evidence" value="ECO:0007669"/>
    <property type="project" value="TreeGrafter"/>
</dbReference>
<feature type="compositionally biased region" description="Polar residues" evidence="2">
    <location>
        <begin position="382"/>
        <end position="402"/>
    </location>
</feature>
<gene>
    <name evidence="4" type="ORF">B9Z19DRAFT_1096869</name>
</gene>
<feature type="compositionally biased region" description="Polar residues" evidence="2">
    <location>
        <begin position="432"/>
        <end position="447"/>
    </location>
</feature>
<dbReference type="STRING" id="42251.A0A2T6ZAX2"/>
<protein>
    <recommendedName>
        <fullName evidence="3">Arf-GAP domain-containing protein</fullName>
    </recommendedName>
</protein>
<feature type="domain" description="Arf-GAP" evidence="3">
    <location>
        <begin position="16"/>
        <end position="133"/>
    </location>
</feature>
<dbReference type="PANTHER" id="PTHR45705:SF1">
    <property type="entry name" value="FI20236P1"/>
    <property type="match status" value="1"/>
</dbReference>
<organism evidence="4 5">
    <name type="scientific">Tuber borchii</name>
    <name type="common">White truffle</name>
    <dbReference type="NCBI Taxonomy" id="42251"/>
    <lineage>
        <taxon>Eukaryota</taxon>
        <taxon>Fungi</taxon>
        <taxon>Dikarya</taxon>
        <taxon>Ascomycota</taxon>
        <taxon>Pezizomycotina</taxon>
        <taxon>Pezizomycetes</taxon>
        <taxon>Pezizales</taxon>
        <taxon>Tuberaceae</taxon>
        <taxon>Tuber</taxon>
    </lineage>
</organism>
<evidence type="ECO:0000256" key="2">
    <source>
        <dbReference type="SAM" id="MobiDB-lite"/>
    </source>
</evidence>
<dbReference type="PRINTS" id="PR00405">
    <property type="entry name" value="REVINTRACTNG"/>
</dbReference>
<evidence type="ECO:0000313" key="4">
    <source>
        <dbReference type="EMBL" id="PUU72647.1"/>
    </source>
</evidence>
<feature type="compositionally biased region" description="Gly residues" evidence="2">
    <location>
        <begin position="494"/>
        <end position="511"/>
    </location>
</feature>
<dbReference type="GO" id="GO:0005096">
    <property type="term" value="F:GTPase activator activity"/>
    <property type="evidence" value="ECO:0007669"/>
    <property type="project" value="InterPro"/>
</dbReference>
<feature type="region of interest" description="Disordered" evidence="2">
    <location>
        <begin position="483"/>
        <end position="514"/>
    </location>
</feature>
<dbReference type="PANTHER" id="PTHR45705">
    <property type="entry name" value="FI20236P1"/>
    <property type="match status" value="1"/>
</dbReference>
<name>A0A2T6ZAX2_TUBBO</name>
<dbReference type="InterPro" id="IPR038508">
    <property type="entry name" value="ArfGAP_dom_sf"/>
</dbReference>
<dbReference type="EMBL" id="NESQ01000492">
    <property type="protein sequence ID" value="PUU72647.1"/>
    <property type="molecule type" value="Genomic_DNA"/>
</dbReference>
<reference evidence="4 5" key="1">
    <citation type="submission" date="2017-04" db="EMBL/GenBank/DDBJ databases">
        <title>Draft genome sequence of Tuber borchii Vittad., a whitish edible truffle.</title>
        <authorList>
            <consortium name="DOE Joint Genome Institute"/>
            <person name="Murat C."/>
            <person name="Kuo A."/>
            <person name="Barry K.W."/>
            <person name="Clum A."/>
            <person name="Dockter R.B."/>
            <person name="Fauchery L."/>
            <person name="Iotti M."/>
            <person name="Kohler A."/>
            <person name="Labutti K."/>
            <person name="Lindquist E.A."/>
            <person name="Lipzen A."/>
            <person name="Ohm R.A."/>
            <person name="Wang M."/>
            <person name="Grigoriev I.V."/>
            <person name="Zambonelli A."/>
            <person name="Martin F.M."/>
        </authorList>
    </citation>
    <scope>NUCLEOTIDE SEQUENCE [LARGE SCALE GENOMIC DNA]</scope>
    <source>
        <strain evidence="4 5">Tbo3840</strain>
    </source>
</reference>
<feature type="compositionally biased region" description="Low complexity" evidence="2">
    <location>
        <begin position="304"/>
        <end position="315"/>
    </location>
</feature>
<keyword evidence="1" id="KW-0479">Metal-binding</keyword>
<feature type="region of interest" description="Disordered" evidence="2">
    <location>
        <begin position="424"/>
        <end position="447"/>
    </location>
</feature>
<sequence>MSRRPNPAADKVAQNQQVIKSLLKLPGNKVCADCKRNKLPRWASWNLGVFICIRCSGIHRGMGTHISRVKSVDLDSWTDEQLQSMLKWGNSRANKYWEANLAPGHVPSEAKIENFVRTKYESKRWVMEGGIPDPATLEDSGEEDSLPLKVVQQKLENRQTPASPPQQPARRQNINLFDDDDASPQEPSRSNSVPPASRGQLPPKASPAPPKSTKPADSLLGLDFFAAAPNPVPRPASVNSNPVSNTSSSRPDLNRSILSLYASKPQPRPQHVGNPSIASSQQLQTPSSGLGELSDAFGGFGFGSQPTTTSISTQPTAPPPPKPSPFANLTAGMMKSSAGPQISPASTAGFFGSPSSSMAAGKKPTPTASASSGLEDLFDFSPTPSAPVTQSPIRATSSFSPSATKPAVSAFSFGSNAWATPAPATSTVTTNEPTWGASTSTATPANNIWSSPAASTSATLGTLTSTTGAGGLGVTRNEEDEWGAFSSSANGAGANTGTGTGAGAGTYGKQGGFADDDVFANVWK</sequence>
<dbReference type="InterPro" id="IPR037278">
    <property type="entry name" value="ARFGAP/RecO"/>
</dbReference>
<dbReference type="AlphaFoldDB" id="A0A2T6ZAX2"/>
<dbReference type="InterPro" id="IPR001164">
    <property type="entry name" value="ArfGAP_dom"/>
</dbReference>
<dbReference type="OrthoDB" id="10266696at2759"/>
<proteinExistence type="predicted"/>
<evidence type="ECO:0000259" key="3">
    <source>
        <dbReference type="PROSITE" id="PS50115"/>
    </source>
</evidence>
<dbReference type="GO" id="GO:0008270">
    <property type="term" value="F:zinc ion binding"/>
    <property type="evidence" value="ECO:0007669"/>
    <property type="project" value="UniProtKB-KW"/>
</dbReference>
<evidence type="ECO:0000313" key="5">
    <source>
        <dbReference type="Proteomes" id="UP000244722"/>
    </source>
</evidence>
<feature type="region of interest" description="Disordered" evidence="2">
    <location>
        <begin position="232"/>
        <end position="402"/>
    </location>
</feature>
<feature type="compositionally biased region" description="Polar residues" evidence="2">
    <location>
        <begin position="276"/>
        <end position="288"/>
    </location>
</feature>
<dbReference type="Gene3D" id="1.10.220.150">
    <property type="entry name" value="Arf GTPase activating protein"/>
    <property type="match status" value="1"/>
</dbReference>
<evidence type="ECO:0000256" key="1">
    <source>
        <dbReference type="PROSITE-ProRule" id="PRU00288"/>
    </source>
</evidence>
<dbReference type="Pfam" id="PF01412">
    <property type="entry name" value="ArfGap"/>
    <property type="match status" value="1"/>
</dbReference>
<feature type="compositionally biased region" description="Polar residues" evidence="2">
    <location>
        <begin position="185"/>
        <end position="194"/>
    </location>
</feature>
<dbReference type="PROSITE" id="PS50115">
    <property type="entry name" value="ARFGAP"/>
    <property type="match status" value="1"/>
</dbReference>
<dbReference type="SMART" id="SM00105">
    <property type="entry name" value="ArfGap"/>
    <property type="match status" value="1"/>
</dbReference>